<protein>
    <submittedName>
        <fullName evidence="1">Uncharacterized protein</fullName>
    </submittedName>
</protein>
<keyword evidence="2" id="KW-1185">Reference proteome</keyword>
<name>A0A3Q7FAY9_SOLLC</name>
<dbReference type="Gramene" id="Solyc02g088958.1.1">
    <property type="protein sequence ID" value="Solyc02g088958.1.1"/>
    <property type="gene ID" value="Solyc02g088958.1"/>
</dbReference>
<reference evidence="1" key="2">
    <citation type="submission" date="2019-01" db="UniProtKB">
        <authorList>
            <consortium name="EnsemblPlants"/>
        </authorList>
    </citation>
    <scope>IDENTIFICATION</scope>
    <source>
        <strain evidence="1">cv. Heinz 1706</strain>
    </source>
</reference>
<dbReference type="STRING" id="4081.A0A3Q7FAY9"/>
<evidence type="ECO:0000313" key="1">
    <source>
        <dbReference type="EnsemblPlants" id="Solyc02g088958.1.1"/>
    </source>
</evidence>
<proteinExistence type="predicted"/>
<dbReference type="EnsemblPlants" id="Solyc02g088958.1.1">
    <property type="protein sequence ID" value="Solyc02g088958.1.1"/>
    <property type="gene ID" value="Solyc02g088958.1"/>
</dbReference>
<organism evidence="1">
    <name type="scientific">Solanum lycopersicum</name>
    <name type="common">Tomato</name>
    <name type="synonym">Lycopersicon esculentum</name>
    <dbReference type="NCBI Taxonomy" id="4081"/>
    <lineage>
        <taxon>Eukaryota</taxon>
        <taxon>Viridiplantae</taxon>
        <taxon>Streptophyta</taxon>
        <taxon>Embryophyta</taxon>
        <taxon>Tracheophyta</taxon>
        <taxon>Spermatophyta</taxon>
        <taxon>Magnoliopsida</taxon>
        <taxon>eudicotyledons</taxon>
        <taxon>Gunneridae</taxon>
        <taxon>Pentapetalae</taxon>
        <taxon>asterids</taxon>
        <taxon>lamiids</taxon>
        <taxon>Solanales</taxon>
        <taxon>Solanaceae</taxon>
        <taxon>Solanoideae</taxon>
        <taxon>Solaneae</taxon>
        <taxon>Solanum</taxon>
        <taxon>Solanum subgen. Lycopersicon</taxon>
    </lineage>
</organism>
<dbReference type="Proteomes" id="UP000004994">
    <property type="component" value="Chromosome 2"/>
</dbReference>
<reference evidence="1" key="1">
    <citation type="journal article" date="2012" name="Nature">
        <title>The tomato genome sequence provides insights into fleshy fruit evolution.</title>
        <authorList>
            <consortium name="Tomato Genome Consortium"/>
        </authorList>
    </citation>
    <scope>NUCLEOTIDE SEQUENCE [LARGE SCALE GENOMIC DNA]</scope>
    <source>
        <strain evidence="1">cv. Heinz 1706</strain>
    </source>
</reference>
<dbReference type="AlphaFoldDB" id="A0A3Q7FAY9"/>
<dbReference type="InParanoid" id="A0A3Q7FAY9"/>
<dbReference type="PaxDb" id="4081-Solyc02g088970.1.1"/>
<accession>A0A3Q7FAY9</accession>
<evidence type="ECO:0000313" key="2">
    <source>
        <dbReference type="Proteomes" id="UP000004994"/>
    </source>
</evidence>
<sequence>MKWWTEECTVGVNWKSRNAAHPHSSNVFPKEGDFLDNKFSASDIGTWFRDVNPYIAENGIETSVEHEVGLTIGALDAWVVYSSGPSEFYYEGDDLSLLHSHGVDNLNNYLTPRAMLSSRVDGTRKLQRQGDCSILQKLSARSFHIYVINLHPKLW</sequence>